<keyword evidence="6 10" id="KW-0418">Kinase</keyword>
<evidence type="ECO:0000313" key="11">
    <source>
        <dbReference type="Proteomes" id="UP000004080"/>
    </source>
</evidence>
<dbReference type="PANTHER" id="PTHR43065:SF34">
    <property type="entry name" value="SPORULATION KINASE A"/>
    <property type="match status" value="1"/>
</dbReference>
<dbReference type="SUPFAM" id="SSF55785">
    <property type="entry name" value="PYP-like sensor domain (PAS domain)"/>
    <property type="match status" value="1"/>
</dbReference>
<keyword evidence="11" id="KW-1185">Reference proteome</keyword>
<keyword evidence="4" id="KW-0808">Transferase</keyword>
<keyword evidence="5" id="KW-0547">Nucleotide-binding</keyword>
<dbReference type="InterPro" id="IPR035965">
    <property type="entry name" value="PAS-like_dom_sf"/>
</dbReference>
<dbReference type="InterPro" id="IPR036097">
    <property type="entry name" value="HisK_dim/P_sf"/>
</dbReference>
<comment type="catalytic activity">
    <reaction evidence="1">
        <text>ATP + protein L-histidine = ADP + protein N-phospho-L-histidine.</text>
        <dbReference type="EC" id="2.7.13.3"/>
    </reaction>
</comment>
<keyword evidence="7" id="KW-0067">ATP-binding</keyword>
<protein>
    <recommendedName>
        <fullName evidence="2">histidine kinase</fullName>
        <ecNumber evidence="2">2.7.13.3</ecNumber>
    </recommendedName>
</protein>
<dbReference type="PATRIC" id="fig|1196324.3.peg.1675"/>
<dbReference type="InterPro" id="IPR005467">
    <property type="entry name" value="His_kinase_dom"/>
</dbReference>
<dbReference type="InterPro" id="IPR003594">
    <property type="entry name" value="HATPase_dom"/>
</dbReference>
<name>I8UG35_9BACL</name>
<evidence type="ECO:0000256" key="1">
    <source>
        <dbReference type="ARBA" id="ARBA00000085"/>
    </source>
</evidence>
<dbReference type="Pfam" id="PF00512">
    <property type="entry name" value="HisKA"/>
    <property type="match status" value="1"/>
</dbReference>
<evidence type="ECO:0000256" key="7">
    <source>
        <dbReference type="ARBA" id="ARBA00022840"/>
    </source>
</evidence>
<dbReference type="GO" id="GO:0005524">
    <property type="term" value="F:ATP binding"/>
    <property type="evidence" value="ECO:0007669"/>
    <property type="project" value="UniProtKB-KW"/>
</dbReference>
<dbReference type="Pfam" id="PF02518">
    <property type="entry name" value="HATPase_c"/>
    <property type="match status" value="1"/>
</dbReference>
<evidence type="ECO:0000259" key="9">
    <source>
        <dbReference type="PROSITE" id="PS50109"/>
    </source>
</evidence>
<dbReference type="SMART" id="SM00387">
    <property type="entry name" value="HATPase_c"/>
    <property type="match status" value="1"/>
</dbReference>
<evidence type="ECO:0000256" key="8">
    <source>
        <dbReference type="ARBA" id="ARBA00023012"/>
    </source>
</evidence>
<dbReference type="EMBL" id="AKKV01000024">
    <property type="protein sequence ID" value="EIT85793.1"/>
    <property type="molecule type" value="Genomic_DNA"/>
</dbReference>
<dbReference type="InterPro" id="IPR004358">
    <property type="entry name" value="Sig_transdc_His_kin-like_C"/>
</dbReference>
<keyword evidence="8" id="KW-0902">Two-component regulatory system</keyword>
<dbReference type="InterPro" id="IPR003661">
    <property type="entry name" value="HisK_dim/P_dom"/>
</dbReference>
<gene>
    <name evidence="10" type="ORF">A374_08159</name>
</gene>
<feature type="domain" description="Histidine kinase" evidence="9">
    <location>
        <begin position="269"/>
        <end position="475"/>
    </location>
</feature>
<dbReference type="PRINTS" id="PR00344">
    <property type="entry name" value="BCTRLSENSOR"/>
</dbReference>
<keyword evidence="3" id="KW-0597">Phosphoprotein</keyword>
<dbReference type="PANTHER" id="PTHR43065">
    <property type="entry name" value="SENSOR HISTIDINE KINASE"/>
    <property type="match status" value="1"/>
</dbReference>
<dbReference type="EC" id="2.7.13.3" evidence="2"/>
<dbReference type="Gene3D" id="3.30.565.10">
    <property type="entry name" value="Histidine kinase-like ATPase, C-terminal domain"/>
    <property type="match status" value="1"/>
</dbReference>
<dbReference type="SUPFAM" id="SSF55874">
    <property type="entry name" value="ATPase domain of HSP90 chaperone/DNA topoisomerase II/histidine kinase"/>
    <property type="match status" value="1"/>
</dbReference>
<proteinExistence type="predicted"/>
<dbReference type="STRING" id="1196324.A374_08159"/>
<dbReference type="PROSITE" id="PS50109">
    <property type="entry name" value="HIS_KIN"/>
    <property type="match status" value="1"/>
</dbReference>
<dbReference type="SMART" id="SM00388">
    <property type="entry name" value="HisKA"/>
    <property type="match status" value="1"/>
</dbReference>
<dbReference type="RefSeq" id="WP_007201725.1">
    <property type="nucleotide sequence ID" value="NZ_AKKV01000024.1"/>
</dbReference>
<organism evidence="10 11">
    <name type="scientific">Fictibacillus macauensis ZFHKF-1</name>
    <dbReference type="NCBI Taxonomy" id="1196324"/>
    <lineage>
        <taxon>Bacteria</taxon>
        <taxon>Bacillati</taxon>
        <taxon>Bacillota</taxon>
        <taxon>Bacilli</taxon>
        <taxon>Bacillales</taxon>
        <taxon>Fictibacillaceae</taxon>
        <taxon>Fictibacillus</taxon>
    </lineage>
</organism>
<sequence>MVENSLAKMSMTVRSLDFFFNQAFSVKDSGREFVHSFALKKTSVGNYAVSVAEEAVTGFGFQEEWIDYILPKNEVKAWEVFFEKAFQGELCFYETEVDDRLFTTILTPIYRDGIVSEVIGRTIDRTPSSLPMEREGIIRKYKEIFKHTLHPTLLVDDHMVVSEANPAACQLLQLYPFPSGQCRLHELLQPHNANEFFWNWDVFRIDRHHTWEYKTGDITEGRTIEVRGKHDILNGMHLMILQDVTEQRQTEERLRKAETLNVVGEMAAGIAHEIRNPLTSLKGFIQLIKNESSTNGPYYSIILNEVDRIEHILSEFLQLAKTDHQQVENSNLIPVLIETVTLLQTQAILKNIVLQLEIGEQIPPIECDPFQIKQVFINLIKNGIEATQISGKIKVSAHFLPKEKMVAFRFADNGTGMPHHVLNRIGKPFYTTKEEGTGLGLMVSYKIIEKHKGSIQVSSEVGKGTTFEVRLPVLQNT</sequence>
<dbReference type="CDD" id="cd00082">
    <property type="entry name" value="HisKA"/>
    <property type="match status" value="1"/>
</dbReference>
<dbReference type="Proteomes" id="UP000004080">
    <property type="component" value="Unassembled WGS sequence"/>
</dbReference>
<reference evidence="10 11" key="1">
    <citation type="journal article" date="2012" name="J. Bacteriol.">
        <title>Genome of Bacillus macauensis ZFHKF-1, a Long-Chain-Forming Bacterium.</title>
        <authorList>
            <person name="Cai L."/>
            <person name="Zhang T."/>
        </authorList>
    </citation>
    <scope>NUCLEOTIDE SEQUENCE [LARGE SCALE GENOMIC DNA]</scope>
    <source>
        <strain evidence="10 11">ZFHKF-1</strain>
    </source>
</reference>
<evidence type="ECO:0000313" key="10">
    <source>
        <dbReference type="EMBL" id="EIT85793.1"/>
    </source>
</evidence>
<evidence type="ECO:0000256" key="3">
    <source>
        <dbReference type="ARBA" id="ARBA00022553"/>
    </source>
</evidence>
<dbReference type="SUPFAM" id="SSF47384">
    <property type="entry name" value="Homodimeric domain of signal transducing histidine kinase"/>
    <property type="match status" value="1"/>
</dbReference>
<dbReference type="eggNOG" id="COG5002">
    <property type="taxonomic scope" value="Bacteria"/>
</dbReference>
<comment type="caution">
    <text evidence="10">The sequence shown here is derived from an EMBL/GenBank/DDBJ whole genome shotgun (WGS) entry which is preliminary data.</text>
</comment>
<evidence type="ECO:0000256" key="5">
    <source>
        <dbReference type="ARBA" id="ARBA00022741"/>
    </source>
</evidence>
<evidence type="ECO:0000256" key="4">
    <source>
        <dbReference type="ARBA" id="ARBA00022679"/>
    </source>
</evidence>
<accession>I8UG35</accession>
<evidence type="ECO:0000256" key="6">
    <source>
        <dbReference type="ARBA" id="ARBA00022777"/>
    </source>
</evidence>
<dbReference type="GO" id="GO:0000155">
    <property type="term" value="F:phosphorelay sensor kinase activity"/>
    <property type="evidence" value="ECO:0007669"/>
    <property type="project" value="InterPro"/>
</dbReference>
<dbReference type="Gene3D" id="3.30.450.20">
    <property type="entry name" value="PAS domain"/>
    <property type="match status" value="1"/>
</dbReference>
<dbReference type="Gene3D" id="1.10.287.130">
    <property type="match status" value="1"/>
</dbReference>
<evidence type="ECO:0000256" key="2">
    <source>
        <dbReference type="ARBA" id="ARBA00012438"/>
    </source>
</evidence>
<dbReference type="InterPro" id="IPR036890">
    <property type="entry name" value="HATPase_C_sf"/>
</dbReference>
<dbReference type="AlphaFoldDB" id="I8UG35"/>